<dbReference type="Pfam" id="PF02353">
    <property type="entry name" value="CMAS"/>
    <property type="match status" value="1"/>
</dbReference>
<feature type="active site" evidence="6">
    <location>
        <position position="390"/>
    </location>
</feature>
<dbReference type="EMBL" id="CP002505">
    <property type="protein sequence ID" value="ADW74634.1"/>
    <property type="molecule type" value="Genomic_DNA"/>
</dbReference>
<dbReference type="PANTHER" id="PTHR43667:SF2">
    <property type="entry name" value="FATTY ACID C-METHYL TRANSFERASE"/>
    <property type="match status" value="1"/>
</dbReference>
<evidence type="ECO:0000256" key="5">
    <source>
        <dbReference type="ARBA" id="ARBA00023098"/>
    </source>
</evidence>
<evidence type="ECO:0000256" key="2">
    <source>
        <dbReference type="ARBA" id="ARBA00022603"/>
    </source>
</evidence>
<proteinExistence type="inferred from homology"/>
<reference evidence="8" key="1">
    <citation type="submission" date="2011-01" db="EMBL/GenBank/DDBJ databases">
        <title>Complete sequence of chromosome of Rahnella sp. Y9602.</title>
        <authorList>
            <consortium name="US DOE Joint Genome Institute"/>
            <person name="Lucas S."/>
            <person name="Copeland A."/>
            <person name="Lapidus A."/>
            <person name="Cheng J.-F."/>
            <person name="Goodwin L."/>
            <person name="Pitluck S."/>
            <person name="Lu M."/>
            <person name="Detter J.C."/>
            <person name="Han C."/>
            <person name="Tapia R."/>
            <person name="Land M."/>
            <person name="Hauser L."/>
            <person name="Kyrpides N."/>
            <person name="Ivanova N."/>
            <person name="Ovchinnikova G."/>
            <person name="Pagani I."/>
            <person name="Sobecky P.A."/>
            <person name="Martinez R.J."/>
            <person name="Woyke T."/>
        </authorList>
    </citation>
    <scope>NUCLEOTIDE SEQUENCE [LARGE SCALE GENOMIC DNA]</scope>
    <source>
        <strain evidence="8">Y9602</strain>
    </source>
</reference>
<sequence length="410" mass="46983">MSQPEMQLAREGTNNRRSKAARALILSVLKQLKGAGLTLREPGEQAIFFGDPTAILQGEIDILHQRAYRRVLLGGSVAAGESFIDGDWTTPNLTVVLQLLAENLKLVDKIEARLSWLSTPAKKVIHFFRRNSPSQARKNISAHYDLGNDFYQGFLDEKMLYSSAWYQEPQMTLEQAQEAKMRRLCEQLQLKAGDHLLEIGTGWGAMAEFAAREYGCQVTTTTISREQYRFACERIEKAGLSDRVTVLFEDYRSLQGQFDKLVSIEMIEAVGKRYLSTFFKRCNALLKPHGRMAIQAITIADQRYAAYSRNVDFIQCYVFPGGFLPSITAMNDTMTRCTSLVVRDLFDIGSDYARTLHEWRERVQRYWNAQTDGVQDEYFRRLWLFYLCYCEAGFRARTISTVQLVAERRG</sequence>
<evidence type="ECO:0000256" key="4">
    <source>
        <dbReference type="ARBA" id="ARBA00022691"/>
    </source>
</evidence>
<dbReference type="AlphaFoldDB" id="A0A0H3FC66"/>
<dbReference type="Gene3D" id="3.40.50.150">
    <property type="entry name" value="Vaccinia Virus protein VP39"/>
    <property type="match status" value="1"/>
</dbReference>
<evidence type="ECO:0000256" key="3">
    <source>
        <dbReference type="ARBA" id="ARBA00022679"/>
    </source>
</evidence>
<dbReference type="GO" id="GO:0032259">
    <property type="term" value="P:methylation"/>
    <property type="evidence" value="ECO:0007669"/>
    <property type="project" value="UniProtKB-KW"/>
</dbReference>
<name>A0A0H3FC66_RAHSY</name>
<dbReference type="KEGG" id="rah:Rahaq_3040"/>
<keyword evidence="2 7" id="KW-0489">Methyltransferase</keyword>
<evidence type="ECO:0000256" key="1">
    <source>
        <dbReference type="ARBA" id="ARBA00010815"/>
    </source>
</evidence>
<evidence type="ECO:0000313" key="8">
    <source>
        <dbReference type="Proteomes" id="UP000007257"/>
    </source>
</evidence>
<evidence type="ECO:0000256" key="6">
    <source>
        <dbReference type="PIRSR" id="PIRSR003085-1"/>
    </source>
</evidence>
<dbReference type="GO" id="GO:0008825">
    <property type="term" value="F:cyclopropane-fatty-acyl-phospholipid synthase activity"/>
    <property type="evidence" value="ECO:0007669"/>
    <property type="project" value="UniProtKB-EC"/>
</dbReference>
<dbReference type="InterPro" id="IPR029063">
    <property type="entry name" value="SAM-dependent_MTases_sf"/>
</dbReference>
<dbReference type="SUPFAM" id="SSF53335">
    <property type="entry name" value="S-adenosyl-L-methionine-dependent methyltransferases"/>
    <property type="match status" value="1"/>
</dbReference>
<dbReference type="RefSeq" id="WP_013576330.1">
    <property type="nucleotide sequence ID" value="NC_015061.1"/>
</dbReference>
<dbReference type="EC" id="2.1.1.79" evidence="7"/>
<dbReference type="GeneID" id="95416383"/>
<dbReference type="Proteomes" id="UP000007257">
    <property type="component" value="Chromosome"/>
</dbReference>
<dbReference type="eggNOG" id="COG2230">
    <property type="taxonomic scope" value="Bacteria"/>
</dbReference>
<dbReference type="CDD" id="cd02440">
    <property type="entry name" value="AdoMet_MTases"/>
    <property type="match status" value="1"/>
</dbReference>
<gene>
    <name evidence="7" type="ordered locus">Rahaq_3040</name>
</gene>
<dbReference type="OrthoDB" id="9782855at2"/>
<dbReference type="PIRSF" id="PIRSF003085">
    <property type="entry name" value="CMAS"/>
    <property type="match status" value="1"/>
</dbReference>
<evidence type="ECO:0000313" key="7">
    <source>
        <dbReference type="EMBL" id="ADW74634.1"/>
    </source>
</evidence>
<keyword evidence="4" id="KW-0949">S-adenosyl-L-methionine</keyword>
<dbReference type="PANTHER" id="PTHR43667">
    <property type="entry name" value="CYCLOPROPANE-FATTY-ACYL-PHOSPHOLIPID SYNTHASE"/>
    <property type="match status" value="1"/>
</dbReference>
<keyword evidence="5" id="KW-0443">Lipid metabolism</keyword>
<dbReference type="InterPro" id="IPR003333">
    <property type="entry name" value="CMAS"/>
</dbReference>
<comment type="similarity">
    <text evidence="1">Belongs to the CFA/CMAS family.</text>
</comment>
<dbReference type="InterPro" id="IPR050723">
    <property type="entry name" value="CFA/CMAS"/>
</dbReference>
<keyword evidence="3 7" id="KW-0808">Transferase</keyword>
<accession>A0A0H3FC66</accession>
<reference evidence="7 8" key="2">
    <citation type="journal article" date="2012" name="J. Bacteriol.">
        <title>Complete Genome Sequence of Rahnella sp. Strain Y9602, a Gammaproteobacterium Isolate from Metal- and Radionuclide-Contaminated Soil.</title>
        <authorList>
            <person name="Martinez R.J."/>
            <person name="Bruce D."/>
            <person name="Detter C."/>
            <person name="Goodwin L.A."/>
            <person name="Han J."/>
            <person name="Han C.S."/>
            <person name="Held B."/>
            <person name="Land M.L."/>
            <person name="Mikhailova N."/>
            <person name="Nolan M."/>
            <person name="Pennacchio L."/>
            <person name="Pitluck S."/>
            <person name="Tapia R."/>
            <person name="Woyke T."/>
            <person name="Sobecky P.A."/>
        </authorList>
    </citation>
    <scope>NUCLEOTIDE SEQUENCE [LARGE SCALE GENOMIC DNA]</scope>
    <source>
        <strain evidence="7 8">Y9602</strain>
    </source>
</reference>
<dbReference type="GO" id="GO:0008610">
    <property type="term" value="P:lipid biosynthetic process"/>
    <property type="evidence" value="ECO:0007669"/>
    <property type="project" value="InterPro"/>
</dbReference>
<dbReference type="HOGENOM" id="CLU_026434_0_2_6"/>
<protein>
    <submittedName>
        <fullName evidence="7">Cyclopropane-fatty-acyl-phospholipid synthase</fullName>
        <ecNumber evidence="7">2.1.1.79</ecNumber>
    </submittedName>
</protein>
<organism evidence="7 8">
    <name type="scientific">Rahnella sp. (strain Y9602)</name>
    <dbReference type="NCBI Taxonomy" id="2703885"/>
    <lineage>
        <taxon>Bacteria</taxon>
        <taxon>Pseudomonadati</taxon>
        <taxon>Pseudomonadota</taxon>
        <taxon>Gammaproteobacteria</taxon>
        <taxon>Enterobacterales</taxon>
        <taxon>Yersiniaceae</taxon>
        <taxon>Rahnella</taxon>
    </lineage>
</organism>